<feature type="compositionally biased region" description="Basic and acidic residues" evidence="1">
    <location>
        <begin position="271"/>
        <end position="286"/>
    </location>
</feature>
<dbReference type="GeneID" id="66981690"/>
<sequence>MLNQTLVHIAAPSSLHDDCRYRAQADAILQTFYHDKKETVHDENSLPHDPPLAPARLAPDSFDSPVSVIPESPLGKRPSPPLSPEQPNKRRHADSQPDTQEEEEEQHEIKPPLSIHPPPPPIASTPFTTHITPTLSLLANRLNLARTFVPAHQARPLHLLERGYWWLRLRLRDPALNSRYPRPSDRGWNARWSGATTTSTTATNSSIADANNPTRAGARADSNTWDRELFTRFWAFLSDLIAKEGRAGWGVWCILERESEPEVEAEFESGGADRDLFPDRGHDHRPTPHPPDNATTTTNPSAGNFVLKVYTWGEVAPHVYLLLYLASERRIRGMGTQWRDASEAVVIQMA</sequence>
<accession>A0A7R7VMB3</accession>
<dbReference type="RefSeq" id="XP_043135853.1">
    <property type="nucleotide sequence ID" value="XM_043278034.1"/>
</dbReference>
<dbReference type="AlphaFoldDB" id="A0A7R7VMB3"/>
<feature type="region of interest" description="Disordered" evidence="1">
    <location>
        <begin position="39"/>
        <end position="128"/>
    </location>
</feature>
<evidence type="ECO:0000313" key="2">
    <source>
        <dbReference type="EMBL" id="BCR87331.1"/>
    </source>
</evidence>
<reference evidence="2" key="2">
    <citation type="submission" date="2021-02" db="EMBL/GenBank/DDBJ databases">
        <title>Aspergillus chevalieri M1 genome sequence.</title>
        <authorList>
            <person name="Kadooka C."/>
            <person name="Mori K."/>
            <person name="Futagami T."/>
        </authorList>
    </citation>
    <scope>NUCLEOTIDE SEQUENCE</scope>
    <source>
        <strain evidence="2">M1</strain>
    </source>
</reference>
<protein>
    <submittedName>
        <fullName evidence="2">Uncharacterized protein</fullName>
    </submittedName>
</protein>
<keyword evidence="3" id="KW-1185">Reference proteome</keyword>
<proteinExistence type="predicted"/>
<organism evidence="2 3">
    <name type="scientific">Aspergillus chevalieri</name>
    <name type="common">Eurotium chevalieri</name>
    <dbReference type="NCBI Taxonomy" id="182096"/>
    <lineage>
        <taxon>Eukaryota</taxon>
        <taxon>Fungi</taxon>
        <taxon>Dikarya</taxon>
        <taxon>Ascomycota</taxon>
        <taxon>Pezizomycotina</taxon>
        <taxon>Eurotiomycetes</taxon>
        <taxon>Eurotiomycetidae</taxon>
        <taxon>Eurotiales</taxon>
        <taxon>Aspergillaceae</taxon>
        <taxon>Aspergillus</taxon>
        <taxon>Aspergillus subgen. Aspergillus</taxon>
    </lineage>
</organism>
<evidence type="ECO:0000313" key="3">
    <source>
        <dbReference type="Proteomes" id="UP000637239"/>
    </source>
</evidence>
<feature type="compositionally biased region" description="Pro residues" evidence="1">
    <location>
        <begin position="114"/>
        <end position="123"/>
    </location>
</feature>
<reference evidence="2" key="1">
    <citation type="submission" date="2021-01" db="EMBL/GenBank/DDBJ databases">
        <authorList>
            <consortium name="Aspergillus chevalieri M1 genome sequencing consortium"/>
            <person name="Kazuki M."/>
            <person name="Futagami T."/>
        </authorList>
    </citation>
    <scope>NUCLEOTIDE SEQUENCE</scope>
    <source>
        <strain evidence="2">M1</strain>
    </source>
</reference>
<dbReference type="EMBL" id="AP024418">
    <property type="protein sequence ID" value="BCR87331.1"/>
    <property type="molecule type" value="Genomic_DNA"/>
</dbReference>
<dbReference type="KEGG" id="ache:ACHE_31318S"/>
<evidence type="ECO:0000256" key="1">
    <source>
        <dbReference type="SAM" id="MobiDB-lite"/>
    </source>
</evidence>
<feature type="region of interest" description="Disordered" evidence="1">
    <location>
        <begin position="191"/>
        <end position="219"/>
    </location>
</feature>
<name>A0A7R7VMB3_ASPCH</name>
<gene>
    <name evidence="2" type="ORF">ACHE_31318S</name>
</gene>
<feature type="compositionally biased region" description="Low complexity" evidence="1">
    <location>
        <begin position="195"/>
        <end position="212"/>
    </location>
</feature>
<feature type="region of interest" description="Disordered" evidence="1">
    <location>
        <begin position="263"/>
        <end position="300"/>
    </location>
</feature>
<dbReference type="Proteomes" id="UP000637239">
    <property type="component" value="Chromosome 3"/>
</dbReference>